<dbReference type="PANTHER" id="PTHR30250">
    <property type="entry name" value="PST FAMILY PREDICTED COLANIC ACID TRANSPORTER"/>
    <property type="match status" value="1"/>
</dbReference>
<organism evidence="8 9">
    <name type="scientific">Providencia vermicola</name>
    <dbReference type="NCBI Taxonomy" id="333965"/>
    <lineage>
        <taxon>Bacteria</taxon>
        <taxon>Pseudomonadati</taxon>
        <taxon>Pseudomonadota</taxon>
        <taxon>Gammaproteobacteria</taxon>
        <taxon>Enterobacterales</taxon>
        <taxon>Morganellaceae</taxon>
        <taxon>Providencia</taxon>
    </lineage>
</organism>
<feature type="transmembrane region" description="Helical" evidence="7">
    <location>
        <begin position="351"/>
        <end position="369"/>
    </location>
</feature>
<dbReference type="InterPro" id="IPR050833">
    <property type="entry name" value="Poly_Biosynth_Transport"/>
</dbReference>
<dbReference type="PANTHER" id="PTHR30250:SF10">
    <property type="entry name" value="LIPOPOLYSACCHARIDE BIOSYNTHESIS PROTEIN WZXC"/>
    <property type="match status" value="1"/>
</dbReference>
<reference evidence="8" key="1">
    <citation type="submission" date="2023-01" db="EMBL/GenBank/DDBJ databases">
        <title>The prevalence of carbapenem-resistant bacteria in aquaculture in China and the genetic diversity of carbapenem-resistant genes.</title>
        <authorList>
            <person name="Wen R."/>
        </authorList>
    </citation>
    <scope>NUCLEOTIDE SEQUENCE</scope>
    <source>
        <strain evidence="8">PVA41-chromosome</strain>
    </source>
</reference>
<evidence type="ECO:0000256" key="5">
    <source>
        <dbReference type="ARBA" id="ARBA00022989"/>
    </source>
</evidence>
<accession>A0AAX3S344</accession>
<feature type="transmembrane region" description="Helical" evidence="7">
    <location>
        <begin position="141"/>
        <end position="161"/>
    </location>
</feature>
<protein>
    <submittedName>
        <fullName evidence="8">Lipopolysaccharide biosynthesis protein</fullName>
    </submittedName>
</protein>
<dbReference type="CDD" id="cd13127">
    <property type="entry name" value="MATE_tuaB_like"/>
    <property type="match status" value="1"/>
</dbReference>
<comment type="similarity">
    <text evidence="2">Belongs to the polysaccharide synthase family.</text>
</comment>
<dbReference type="Proteomes" id="UP001222403">
    <property type="component" value="Chromosome"/>
</dbReference>
<evidence type="ECO:0000313" key="8">
    <source>
        <dbReference type="EMBL" id="WFC07640.1"/>
    </source>
</evidence>
<feature type="transmembrane region" description="Helical" evidence="7">
    <location>
        <begin position="434"/>
        <end position="457"/>
    </location>
</feature>
<feature type="transmembrane region" description="Helical" evidence="7">
    <location>
        <begin position="251"/>
        <end position="269"/>
    </location>
</feature>
<dbReference type="RefSeq" id="WP_275258260.1">
    <property type="nucleotide sequence ID" value="NZ_CP116222.1"/>
</dbReference>
<evidence type="ECO:0000256" key="6">
    <source>
        <dbReference type="ARBA" id="ARBA00023136"/>
    </source>
</evidence>
<name>A0AAX3S344_9GAMM</name>
<feature type="transmembrane region" description="Helical" evidence="7">
    <location>
        <begin position="109"/>
        <end position="129"/>
    </location>
</feature>
<evidence type="ECO:0000256" key="1">
    <source>
        <dbReference type="ARBA" id="ARBA00004651"/>
    </source>
</evidence>
<feature type="transmembrane region" description="Helical" evidence="7">
    <location>
        <begin position="318"/>
        <end position="339"/>
    </location>
</feature>
<keyword evidence="3" id="KW-1003">Cell membrane</keyword>
<dbReference type="Pfam" id="PF13440">
    <property type="entry name" value="Polysacc_synt_3"/>
    <property type="match status" value="1"/>
</dbReference>
<keyword evidence="6 7" id="KW-0472">Membrane</keyword>
<gene>
    <name evidence="8" type="ORF">PG365_04435</name>
</gene>
<dbReference type="EMBL" id="CP116222">
    <property type="protein sequence ID" value="WFC07640.1"/>
    <property type="molecule type" value="Genomic_DNA"/>
</dbReference>
<feature type="transmembrane region" description="Helical" evidence="7">
    <location>
        <begin position="290"/>
        <end position="312"/>
    </location>
</feature>
<evidence type="ECO:0000256" key="3">
    <source>
        <dbReference type="ARBA" id="ARBA00022475"/>
    </source>
</evidence>
<dbReference type="AlphaFoldDB" id="A0AAX3S344"/>
<sequence length="470" mass="53073">MNDKIKFGLVWNILDKLINQLLYFLILIYIGKIIGPYSFGLIGVASVFITLSESLINYGFSQALIQKNKINNIDSSTIFYTSLASSLVIYISFFILSERIALFYNMPELSKIICILLTIIIVNSISVVPKAILLIDFRYHLITVSNCIATIVSSAVAIYLLNSGYSYWSFVYFNVIRATLNVLFIFYFAKWLPSLIFSFLSLKEFARFSIFLSLSGILSSLVNNAYVLLIGKYFNPFNVGLFTQANNISSMLSGVLTSIIQGVAFPTLSKSKQNSASFERDFITLFKANLLLTLPVLVGFCLISNEFIYIFLGSDWKSLAPILNLFALAKIFSSLSIVNINAMNAVGRSDIFFISDLLKLPIIFLGIIISIQFSLYYVSLSFLITSVISYIITVFFSKKVINTTFFRQIKMMAPFVFSTLLMYIIVSSVQLENIYFSIISKISSGFLIYTLSLISFYKLDKIYNNGKNQF</sequence>
<evidence type="ECO:0000256" key="4">
    <source>
        <dbReference type="ARBA" id="ARBA00022692"/>
    </source>
</evidence>
<feature type="transmembrane region" description="Helical" evidence="7">
    <location>
        <begin position="409"/>
        <end position="428"/>
    </location>
</feature>
<evidence type="ECO:0000313" key="9">
    <source>
        <dbReference type="Proteomes" id="UP001222403"/>
    </source>
</evidence>
<feature type="transmembrane region" description="Helical" evidence="7">
    <location>
        <begin position="375"/>
        <end position="397"/>
    </location>
</feature>
<feature type="transmembrane region" description="Helical" evidence="7">
    <location>
        <begin position="77"/>
        <end position="97"/>
    </location>
</feature>
<keyword evidence="4 7" id="KW-0812">Transmembrane</keyword>
<dbReference type="GO" id="GO:0005886">
    <property type="term" value="C:plasma membrane"/>
    <property type="evidence" value="ECO:0007669"/>
    <property type="project" value="UniProtKB-SubCell"/>
</dbReference>
<proteinExistence type="inferred from homology"/>
<keyword evidence="5 7" id="KW-1133">Transmembrane helix</keyword>
<evidence type="ECO:0000256" key="2">
    <source>
        <dbReference type="ARBA" id="ARBA00007430"/>
    </source>
</evidence>
<comment type="subcellular location">
    <subcellularLocation>
        <location evidence="1">Cell membrane</location>
        <topology evidence="1">Multi-pass membrane protein</topology>
    </subcellularLocation>
</comment>
<feature type="transmembrane region" description="Helical" evidence="7">
    <location>
        <begin position="210"/>
        <end position="231"/>
    </location>
</feature>
<evidence type="ECO:0000256" key="7">
    <source>
        <dbReference type="SAM" id="Phobius"/>
    </source>
</evidence>